<accession>A0A0F9A5J1</accession>
<gene>
    <name evidence="1" type="ORF">LCGC14_2692780</name>
</gene>
<evidence type="ECO:0000313" key="1">
    <source>
        <dbReference type="EMBL" id="KKK93450.1"/>
    </source>
</evidence>
<dbReference type="SUPFAM" id="SSF48452">
    <property type="entry name" value="TPR-like"/>
    <property type="match status" value="1"/>
</dbReference>
<proteinExistence type="predicted"/>
<comment type="caution">
    <text evidence="1">The sequence shown here is derived from an EMBL/GenBank/DDBJ whole genome shotgun (WGS) entry which is preliminary data.</text>
</comment>
<protein>
    <submittedName>
        <fullName evidence="1">Uncharacterized protein</fullName>
    </submittedName>
</protein>
<dbReference type="EMBL" id="LAZR01047770">
    <property type="protein sequence ID" value="KKK93450.1"/>
    <property type="molecule type" value="Genomic_DNA"/>
</dbReference>
<dbReference type="Gene3D" id="1.25.40.10">
    <property type="entry name" value="Tetratricopeptide repeat domain"/>
    <property type="match status" value="1"/>
</dbReference>
<reference evidence="1" key="1">
    <citation type="journal article" date="2015" name="Nature">
        <title>Complex archaea that bridge the gap between prokaryotes and eukaryotes.</title>
        <authorList>
            <person name="Spang A."/>
            <person name="Saw J.H."/>
            <person name="Jorgensen S.L."/>
            <person name="Zaremba-Niedzwiedzka K."/>
            <person name="Martijn J."/>
            <person name="Lind A.E."/>
            <person name="van Eijk R."/>
            <person name="Schleper C."/>
            <person name="Guy L."/>
            <person name="Ettema T.J."/>
        </authorList>
    </citation>
    <scope>NUCLEOTIDE SEQUENCE</scope>
</reference>
<dbReference type="AlphaFoldDB" id="A0A0F9A5J1"/>
<organism evidence="1">
    <name type="scientific">marine sediment metagenome</name>
    <dbReference type="NCBI Taxonomy" id="412755"/>
    <lineage>
        <taxon>unclassified sequences</taxon>
        <taxon>metagenomes</taxon>
        <taxon>ecological metagenomes</taxon>
    </lineage>
</organism>
<sequence>VADRAGLVFSSEQLKARLEERIAAASLFDQAKFAFSRHRFEQARSLLERVLLDEPANVEAVIVMGLLHERHALNRPGKALPYYQRAERMGKNPREVLAGMYLQFLWHIRTGKRDRAVNLGREMLSRYELEANCRGRVLAALGKLTAKAGPAKSRR</sequence>
<name>A0A0F9A5J1_9ZZZZ</name>
<dbReference type="InterPro" id="IPR011990">
    <property type="entry name" value="TPR-like_helical_dom_sf"/>
</dbReference>
<feature type="non-terminal residue" evidence="1">
    <location>
        <position position="1"/>
    </location>
</feature>